<dbReference type="Pfam" id="PF08139">
    <property type="entry name" value="LPAM_1"/>
    <property type="match status" value="1"/>
</dbReference>
<evidence type="ECO:0000256" key="1">
    <source>
        <dbReference type="ARBA" id="ARBA00022729"/>
    </source>
</evidence>
<dbReference type="RefSeq" id="WP_216548400.1">
    <property type="nucleotide sequence ID" value="NZ_JAHLQO010000001.1"/>
</dbReference>
<accession>A0ABS6FEJ6</accession>
<proteinExistence type="predicted"/>
<gene>
    <name evidence="2" type="ORF">KQI68_01920</name>
</gene>
<sequence>MKKLLLLISIIFILTGCSKGEEIVFKTGERYQFNEFSVKIIDNEEEVSSVEIFNSKDDEKKKDRIKNLLSDLDISDIGNSYDSIPDKNSLIIVFKNKNNEDTLYMYDSERDGNTGKFHYSFYGEIEGKEVCLLSDYDMITEIMKIIYEDSSIKK</sequence>
<name>A0ABS6FEJ6_9FIRM</name>
<keyword evidence="2" id="KW-0449">Lipoprotein</keyword>
<organism evidence="2 3">
    <name type="scientific">Peptoniphilus ovalis</name>
    <dbReference type="NCBI Taxonomy" id="2841503"/>
    <lineage>
        <taxon>Bacteria</taxon>
        <taxon>Bacillati</taxon>
        <taxon>Bacillota</taxon>
        <taxon>Tissierellia</taxon>
        <taxon>Tissierellales</taxon>
        <taxon>Peptoniphilaceae</taxon>
        <taxon>Peptoniphilus</taxon>
    </lineage>
</organism>
<reference evidence="2 3" key="1">
    <citation type="submission" date="2021-06" db="EMBL/GenBank/DDBJ databases">
        <authorList>
            <person name="Sun Q."/>
            <person name="Li D."/>
        </authorList>
    </citation>
    <scope>NUCLEOTIDE SEQUENCE [LARGE SCALE GENOMIC DNA]</scope>
    <source>
        <strain evidence="2 3">MSJ-1</strain>
    </source>
</reference>
<protein>
    <submittedName>
        <fullName evidence="2">Lipoprotein</fullName>
    </submittedName>
</protein>
<dbReference type="EMBL" id="JAHLQO010000001">
    <property type="protein sequence ID" value="MBU5668590.1"/>
    <property type="molecule type" value="Genomic_DNA"/>
</dbReference>
<dbReference type="PROSITE" id="PS51257">
    <property type="entry name" value="PROKAR_LIPOPROTEIN"/>
    <property type="match status" value="1"/>
</dbReference>
<dbReference type="InterPro" id="IPR012640">
    <property type="entry name" value="Membr_lipoprot_lipid_attach_CS"/>
</dbReference>
<evidence type="ECO:0000313" key="3">
    <source>
        <dbReference type="Proteomes" id="UP000783742"/>
    </source>
</evidence>
<comment type="caution">
    <text evidence="2">The sequence shown here is derived from an EMBL/GenBank/DDBJ whole genome shotgun (WGS) entry which is preliminary data.</text>
</comment>
<evidence type="ECO:0000313" key="2">
    <source>
        <dbReference type="EMBL" id="MBU5668590.1"/>
    </source>
</evidence>
<keyword evidence="3" id="KW-1185">Reference proteome</keyword>
<dbReference type="Proteomes" id="UP000783742">
    <property type="component" value="Unassembled WGS sequence"/>
</dbReference>
<keyword evidence="1" id="KW-0732">Signal</keyword>